<dbReference type="EMBL" id="JAHLQT010029005">
    <property type="protein sequence ID" value="KAG7161519.1"/>
    <property type="molecule type" value="Genomic_DNA"/>
</dbReference>
<gene>
    <name evidence="3" type="primary">Chia-L10</name>
    <name evidence="4" type="synonym">Chia-L11</name>
    <name evidence="3" type="ORF">Hamer_G025123</name>
    <name evidence="4" type="ORF">Hamer_G027001</name>
</gene>
<proteinExistence type="predicted"/>
<evidence type="ECO:0000313" key="3">
    <source>
        <dbReference type="EMBL" id="KAG7159660.1"/>
    </source>
</evidence>
<dbReference type="GO" id="GO:0004568">
    <property type="term" value="F:chitinase activity"/>
    <property type="evidence" value="ECO:0007669"/>
    <property type="project" value="TreeGrafter"/>
</dbReference>
<dbReference type="GO" id="GO:0005576">
    <property type="term" value="C:extracellular region"/>
    <property type="evidence" value="ECO:0007669"/>
    <property type="project" value="TreeGrafter"/>
</dbReference>
<evidence type="ECO:0000259" key="2">
    <source>
        <dbReference type="PROSITE" id="PS51910"/>
    </source>
</evidence>
<dbReference type="GO" id="GO:0006032">
    <property type="term" value="P:chitin catabolic process"/>
    <property type="evidence" value="ECO:0007669"/>
    <property type="project" value="TreeGrafter"/>
</dbReference>
<dbReference type="EMBL" id="JAHLQT010033024">
    <property type="protein sequence ID" value="KAG7159660.1"/>
    <property type="molecule type" value="Genomic_DNA"/>
</dbReference>
<feature type="domain" description="GH18" evidence="2">
    <location>
        <begin position="22"/>
        <end position="67"/>
    </location>
</feature>
<reference evidence="3" key="1">
    <citation type="journal article" date="2021" name="Sci. Adv.">
        <title>The American lobster genome reveals insights on longevity, neural, and immune adaptations.</title>
        <authorList>
            <person name="Polinski J.M."/>
            <person name="Zimin A.V."/>
            <person name="Clark K.F."/>
            <person name="Kohn A.B."/>
            <person name="Sadowski N."/>
            <person name="Timp W."/>
            <person name="Ptitsyn A."/>
            <person name="Khanna P."/>
            <person name="Romanova D.Y."/>
            <person name="Williams P."/>
            <person name="Greenwood S.J."/>
            <person name="Moroz L.L."/>
            <person name="Walt D.R."/>
            <person name="Bodnar A.G."/>
        </authorList>
    </citation>
    <scope>NUCLEOTIDE SEQUENCE</scope>
    <source>
        <strain evidence="3">GMGI-L3</strain>
    </source>
</reference>
<dbReference type="PANTHER" id="PTHR11177:SF360">
    <property type="entry name" value="CHITINASE 4-RELATED"/>
    <property type="match status" value="1"/>
</dbReference>
<evidence type="ECO:0000313" key="5">
    <source>
        <dbReference type="Proteomes" id="UP000747542"/>
    </source>
</evidence>
<dbReference type="Gene3D" id="3.20.20.80">
    <property type="entry name" value="Glycosidases"/>
    <property type="match status" value="1"/>
</dbReference>
<dbReference type="PANTHER" id="PTHR11177">
    <property type="entry name" value="CHITINASE"/>
    <property type="match status" value="1"/>
</dbReference>
<keyword evidence="1" id="KW-0732">Signal</keyword>
<feature type="signal peptide" evidence="1">
    <location>
        <begin position="1"/>
        <end position="18"/>
    </location>
</feature>
<dbReference type="InterPro" id="IPR001223">
    <property type="entry name" value="Glyco_hydro18_cat"/>
</dbReference>
<keyword evidence="5" id="KW-1185">Reference proteome</keyword>
<comment type="caution">
    <text evidence="3">The sequence shown here is derived from an EMBL/GenBank/DDBJ whole genome shotgun (WGS) entry which is preliminary data.</text>
</comment>
<accession>A0A8J5JL34</accession>
<dbReference type="InterPro" id="IPR017853">
    <property type="entry name" value="GH"/>
</dbReference>
<sequence length="67" mass="7088">MKLLVPLSLLALALAVSAADDGLMVCYYGSWAVYRPGNAKFDVEDIDPAICTHLIFGFAGLGGSKIK</sequence>
<dbReference type="GO" id="GO:0008061">
    <property type="term" value="F:chitin binding"/>
    <property type="evidence" value="ECO:0007669"/>
    <property type="project" value="TreeGrafter"/>
</dbReference>
<organism evidence="3 5">
    <name type="scientific">Homarus americanus</name>
    <name type="common">American lobster</name>
    <dbReference type="NCBI Taxonomy" id="6706"/>
    <lineage>
        <taxon>Eukaryota</taxon>
        <taxon>Metazoa</taxon>
        <taxon>Ecdysozoa</taxon>
        <taxon>Arthropoda</taxon>
        <taxon>Crustacea</taxon>
        <taxon>Multicrustacea</taxon>
        <taxon>Malacostraca</taxon>
        <taxon>Eumalacostraca</taxon>
        <taxon>Eucarida</taxon>
        <taxon>Decapoda</taxon>
        <taxon>Pleocyemata</taxon>
        <taxon>Astacidea</taxon>
        <taxon>Nephropoidea</taxon>
        <taxon>Nephropidae</taxon>
        <taxon>Homarus</taxon>
    </lineage>
</organism>
<dbReference type="GO" id="GO:0005975">
    <property type="term" value="P:carbohydrate metabolic process"/>
    <property type="evidence" value="ECO:0007669"/>
    <property type="project" value="InterPro"/>
</dbReference>
<evidence type="ECO:0000313" key="4">
    <source>
        <dbReference type="EMBL" id="KAG7161519.1"/>
    </source>
</evidence>
<dbReference type="SUPFAM" id="SSF51445">
    <property type="entry name" value="(Trans)glycosidases"/>
    <property type="match status" value="1"/>
</dbReference>
<dbReference type="AlphaFoldDB" id="A0A8J5JL34"/>
<dbReference type="Proteomes" id="UP000747542">
    <property type="component" value="Unassembled WGS sequence"/>
</dbReference>
<feature type="chain" id="PRO_5035391587" evidence="1">
    <location>
        <begin position="19"/>
        <end position="67"/>
    </location>
</feature>
<protein>
    <submittedName>
        <fullName evidence="3">Acidic mammalian chitinase-like 10</fullName>
    </submittedName>
    <submittedName>
        <fullName evidence="4">Acidic mammalian chitinase-like 11</fullName>
    </submittedName>
</protein>
<evidence type="ECO:0000256" key="1">
    <source>
        <dbReference type="SAM" id="SignalP"/>
    </source>
</evidence>
<dbReference type="PROSITE" id="PS51910">
    <property type="entry name" value="GH18_2"/>
    <property type="match status" value="1"/>
</dbReference>
<feature type="non-terminal residue" evidence="3">
    <location>
        <position position="1"/>
    </location>
</feature>
<dbReference type="InterPro" id="IPR050314">
    <property type="entry name" value="Glycosyl_Hydrlase_18"/>
</dbReference>
<name>A0A8J5JL34_HOMAM</name>